<dbReference type="GO" id="GO:0044539">
    <property type="term" value="P:long-chain fatty acid import into cell"/>
    <property type="evidence" value="ECO:0007669"/>
    <property type="project" value="TreeGrafter"/>
</dbReference>
<protein>
    <submittedName>
        <fullName evidence="7">AMP-binding protein</fullName>
    </submittedName>
</protein>
<name>A0A933GMW8_UNCTE</name>
<feature type="domain" description="AMP-dependent synthetase/ligase" evidence="5">
    <location>
        <begin position="15"/>
        <end position="373"/>
    </location>
</feature>
<dbReference type="PANTHER" id="PTHR43107">
    <property type="entry name" value="LONG-CHAIN FATTY ACID TRANSPORT PROTEIN"/>
    <property type="match status" value="1"/>
</dbReference>
<proteinExistence type="inferred from homology"/>
<dbReference type="SUPFAM" id="SSF56801">
    <property type="entry name" value="Acetyl-CoA synthetase-like"/>
    <property type="match status" value="1"/>
</dbReference>
<dbReference type="InterPro" id="IPR020845">
    <property type="entry name" value="AMP-binding_CS"/>
</dbReference>
<evidence type="ECO:0000259" key="5">
    <source>
        <dbReference type="Pfam" id="PF00501"/>
    </source>
</evidence>
<comment type="similarity">
    <text evidence="1">Belongs to the ATP-dependent AMP-binding enzyme family.</text>
</comment>
<dbReference type="EMBL" id="JACQWF010000225">
    <property type="protein sequence ID" value="MBI4595699.1"/>
    <property type="molecule type" value="Genomic_DNA"/>
</dbReference>
<keyword evidence="4" id="KW-0067">ATP-binding</keyword>
<dbReference type="InterPro" id="IPR042099">
    <property type="entry name" value="ANL_N_sf"/>
</dbReference>
<dbReference type="Pfam" id="PF00501">
    <property type="entry name" value="AMP-binding"/>
    <property type="match status" value="1"/>
</dbReference>
<keyword evidence="3" id="KW-0547">Nucleotide-binding</keyword>
<comment type="caution">
    <text evidence="7">The sequence shown here is derived from an EMBL/GenBank/DDBJ whole genome shotgun (WGS) entry which is preliminary data.</text>
</comment>
<keyword evidence="2" id="KW-0436">Ligase</keyword>
<dbReference type="GO" id="GO:0004467">
    <property type="term" value="F:long-chain fatty acid-CoA ligase activity"/>
    <property type="evidence" value="ECO:0007669"/>
    <property type="project" value="TreeGrafter"/>
</dbReference>
<evidence type="ECO:0000259" key="6">
    <source>
        <dbReference type="Pfam" id="PF13193"/>
    </source>
</evidence>
<evidence type="ECO:0000256" key="3">
    <source>
        <dbReference type="ARBA" id="ARBA00022741"/>
    </source>
</evidence>
<evidence type="ECO:0000256" key="2">
    <source>
        <dbReference type="ARBA" id="ARBA00022598"/>
    </source>
</evidence>
<dbReference type="GO" id="GO:0005324">
    <property type="term" value="F:long-chain fatty acid transmembrane transporter activity"/>
    <property type="evidence" value="ECO:0007669"/>
    <property type="project" value="TreeGrafter"/>
</dbReference>
<dbReference type="Gene3D" id="3.30.300.30">
    <property type="match status" value="1"/>
</dbReference>
<dbReference type="InterPro" id="IPR000873">
    <property type="entry name" value="AMP-dep_synth/lig_dom"/>
</dbReference>
<feature type="domain" description="AMP-binding enzyme C-terminal" evidence="6">
    <location>
        <begin position="434"/>
        <end position="511"/>
    </location>
</feature>
<dbReference type="PANTHER" id="PTHR43107:SF15">
    <property type="entry name" value="FATTY ACID TRANSPORT PROTEIN 3, ISOFORM A"/>
    <property type="match status" value="1"/>
</dbReference>
<organism evidence="7 8">
    <name type="scientific">Tectimicrobiota bacterium</name>
    <dbReference type="NCBI Taxonomy" id="2528274"/>
    <lineage>
        <taxon>Bacteria</taxon>
        <taxon>Pseudomonadati</taxon>
        <taxon>Nitrospinota/Tectimicrobiota group</taxon>
        <taxon>Candidatus Tectimicrobiota</taxon>
    </lineage>
</organism>
<sequence length="535" mass="59081">MVQCKVPGILAFEMDAKAEEKPDFPVLTFDNSPHPDEVLTYSKLVLQGRKLTRALANQGIGRGDTISIVMRNHPEVVMAMYAASALGAILVPIDPRSKGEKLSYQIQNSNSKGVIFTAEFIPSMEEALAKLPHVKTIGVAYRDGLGPSPCSHFPNLDEILQGPEAPPYPVLSQSVNDCFMLMYTSGTTGDPKGVVVRHDRLQGYTLIAKQIWQYTQEDRLYTGLSLTHGNAQAVTLMPALMLIISAVISRKFTKSRVWDICRASGCTTFSLLGGMMMGIYSEPVKPDDANNPVRLVLSAGTPRSIWEAFEKRFQVKIHEWYGAMEGGFAHKPPGVGPVGSFGKPIDGLWEMKVAREDDSECAPGEVGELISRKATGQTEVEYHGNKKASEAKTRGGWLRSGDMVHKDEHGWYFFDYRKGGGLRRQGDFILPEYVEKVIAEYPDVSDVCVYGIPAASEAPGESDLVAAIVYREGIAPDIASIFKTCLATLERNSVPSYLQVVEEIPKTASQKNLDRLLREDFNPEDTNVFKFEDYQ</sequence>
<dbReference type="Proteomes" id="UP000772181">
    <property type="component" value="Unassembled WGS sequence"/>
</dbReference>
<evidence type="ECO:0000313" key="8">
    <source>
        <dbReference type="Proteomes" id="UP000772181"/>
    </source>
</evidence>
<accession>A0A933GMW8</accession>
<dbReference type="Pfam" id="PF13193">
    <property type="entry name" value="AMP-binding_C"/>
    <property type="match status" value="1"/>
</dbReference>
<dbReference type="GO" id="GO:0005886">
    <property type="term" value="C:plasma membrane"/>
    <property type="evidence" value="ECO:0007669"/>
    <property type="project" value="TreeGrafter"/>
</dbReference>
<reference evidence="7" key="1">
    <citation type="submission" date="2020-07" db="EMBL/GenBank/DDBJ databases">
        <title>Huge and variable diversity of episymbiotic CPR bacteria and DPANN archaea in groundwater ecosystems.</title>
        <authorList>
            <person name="He C.Y."/>
            <person name="Keren R."/>
            <person name="Whittaker M."/>
            <person name="Farag I.F."/>
            <person name="Doudna J."/>
            <person name="Cate J.H.D."/>
            <person name="Banfield J.F."/>
        </authorList>
    </citation>
    <scope>NUCLEOTIDE SEQUENCE</scope>
    <source>
        <strain evidence="7">NC_groundwater_1482_Ag_S-0.65um_47_24</strain>
    </source>
</reference>
<dbReference type="GO" id="GO:0005524">
    <property type="term" value="F:ATP binding"/>
    <property type="evidence" value="ECO:0007669"/>
    <property type="project" value="UniProtKB-KW"/>
</dbReference>
<dbReference type="PROSITE" id="PS00455">
    <property type="entry name" value="AMP_BINDING"/>
    <property type="match status" value="1"/>
</dbReference>
<dbReference type="InterPro" id="IPR045851">
    <property type="entry name" value="AMP-bd_C_sf"/>
</dbReference>
<evidence type="ECO:0000256" key="4">
    <source>
        <dbReference type="ARBA" id="ARBA00022840"/>
    </source>
</evidence>
<dbReference type="AlphaFoldDB" id="A0A933GMW8"/>
<dbReference type="InterPro" id="IPR025110">
    <property type="entry name" value="AMP-bd_C"/>
</dbReference>
<evidence type="ECO:0000313" key="7">
    <source>
        <dbReference type="EMBL" id="MBI4595699.1"/>
    </source>
</evidence>
<gene>
    <name evidence="7" type="ORF">HY730_04880</name>
</gene>
<evidence type="ECO:0000256" key="1">
    <source>
        <dbReference type="ARBA" id="ARBA00006432"/>
    </source>
</evidence>
<dbReference type="Gene3D" id="3.40.50.12780">
    <property type="entry name" value="N-terminal domain of ligase-like"/>
    <property type="match status" value="1"/>
</dbReference>